<accession>A0A1A8WZW2</accession>
<name>A0A1A8WZW2_PLAOA</name>
<protein>
    <recommendedName>
        <fullName evidence="3">Leucine-rich repeat protein</fullName>
    </recommendedName>
</protein>
<gene>
    <name evidence="1" type="ORF">POVCU1_046840</name>
</gene>
<dbReference type="InterPro" id="IPR032675">
    <property type="entry name" value="LRR_dom_sf"/>
</dbReference>
<evidence type="ECO:0000313" key="2">
    <source>
        <dbReference type="Proteomes" id="UP000078546"/>
    </source>
</evidence>
<sequence>MSGKGQKYTCVCAYVGNMENSLTANYIRVTEQLRNGRLIDEKLKLEGINEHVDYDVIESFCDELKKNTTFSGELNISHNNLNEVNMFNIICSVHENKKITGLNVEGNKITKMIFNKILLLLEKENFHHLNIQSTQLNNQEIKNVIFSTLNNNIKSLKLPPLDLETFPFLIKHLKGNNSIECLHFLISHNQMNASFKRNDENVANAFMDYVHVNIILFKDLLEVVEIKENVKTVKCNINFYDDEIEELVTFINCVCERRANTFNNSLTWNDNKMKITSQEKMQLLMPDITGAHKHIEKFEREVQVALDADIIKLLQKMLP</sequence>
<dbReference type="SUPFAM" id="SSF52047">
    <property type="entry name" value="RNI-like"/>
    <property type="match status" value="1"/>
</dbReference>
<dbReference type="Proteomes" id="UP000078546">
    <property type="component" value="Unassembled WGS sequence"/>
</dbReference>
<evidence type="ECO:0000313" key="1">
    <source>
        <dbReference type="EMBL" id="SBS98533.1"/>
    </source>
</evidence>
<reference evidence="2" key="1">
    <citation type="submission" date="2016-05" db="EMBL/GenBank/DDBJ databases">
        <authorList>
            <person name="Naeem Raeece"/>
        </authorList>
    </citation>
    <scope>NUCLEOTIDE SEQUENCE [LARGE SCALE GENOMIC DNA]</scope>
</reference>
<dbReference type="AlphaFoldDB" id="A0A1A8WZW2"/>
<dbReference type="EMBL" id="FLQV01000860">
    <property type="protein sequence ID" value="SBS98533.1"/>
    <property type="molecule type" value="Genomic_DNA"/>
</dbReference>
<evidence type="ECO:0008006" key="3">
    <source>
        <dbReference type="Google" id="ProtNLM"/>
    </source>
</evidence>
<dbReference type="Gene3D" id="3.80.10.10">
    <property type="entry name" value="Ribonuclease Inhibitor"/>
    <property type="match status" value="1"/>
</dbReference>
<proteinExistence type="predicted"/>
<organism evidence="1 2">
    <name type="scientific">Plasmodium ovale curtisi</name>
    <dbReference type="NCBI Taxonomy" id="864141"/>
    <lineage>
        <taxon>Eukaryota</taxon>
        <taxon>Sar</taxon>
        <taxon>Alveolata</taxon>
        <taxon>Apicomplexa</taxon>
        <taxon>Aconoidasida</taxon>
        <taxon>Haemosporida</taxon>
        <taxon>Plasmodiidae</taxon>
        <taxon>Plasmodium</taxon>
        <taxon>Plasmodium (Plasmodium)</taxon>
    </lineage>
</organism>